<name>A0A225WQD0_9STRA</name>
<dbReference type="EMBL" id="NBNE01000462">
    <property type="protein sequence ID" value="OWZ19279.1"/>
    <property type="molecule type" value="Genomic_DNA"/>
</dbReference>
<proteinExistence type="predicted"/>
<comment type="caution">
    <text evidence="2">The sequence shown here is derived from an EMBL/GenBank/DDBJ whole genome shotgun (WGS) entry which is preliminary data.</text>
</comment>
<feature type="compositionally biased region" description="Basic and acidic residues" evidence="1">
    <location>
        <begin position="15"/>
        <end position="26"/>
    </location>
</feature>
<dbReference type="Proteomes" id="UP000198211">
    <property type="component" value="Unassembled WGS sequence"/>
</dbReference>
<dbReference type="AlphaFoldDB" id="A0A225WQD0"/>
<accession>A0A225WQD0</accession>
<keyword evidence="3" id="KW-1185">Reference proteome</keyword>
<organism evidence="2 3">
    <name type="scientific">Phytophthora megakarya</name>
    <dbReference type="NCBI Taxonomy" id="4795"/>
    <lineage>
        <taxon>Eukaryota</taxon>
        <taxon>Sar</taxon>
        <taxon>Stramenopiles</taxon>
        <taxon>Oomycota</taxon>
        <taxon>Peronosporomycetes</taxon>
        <taxon>Peronosporales</taxon>
        <taxon>Peronosporaceae</taxon>
        <taxon>Phytophthora</taxon>
    </lineage>
</organism>
<protein>
    <submittedName>
        <fullName evidence="2">Uncharacterized protein</fullName>
    </submittedName>
</protein>
<evidence type="ECO:0000313" key="3">
    <source>
        <dbReference type="Proteomes" id="UP000198211"/>
    </source>
</evidence>
<evidence type="ECO:0000313" key="2">
    <source>
        <dbReference type="EMBL" id="OWZ19279.1"/>
    </source>
</evidence>
<feature type="region of interest" description="Disordered" evidence="1">
    <location>
        <begin position="1"/>
        <end position="98"/>
    </location>
</feature>
<evidence type="ECO:0000256" key="1">
    <source>
        <dbReference type="SAM" id="MobiDB-lite"/>
    </source>
</evidence>
<reference evidence="3" key="1">
    <citation type="submission" date="2017-03" db="EMBL/GenBank/DDBJ databases">
        <title>Phytopthora megakarya and P. palmivora, two closely related causual agents of cacao black pod achieved similar genome size and gene model numbers by different mechanisms.</title>
        <authorList>
            <person name="Ali S."/>
            <person name="Shao J."/>
            <person name="Larry D.J."/>
            <person name="Kronmiller B."/>
            <person name="Shen D."/>
            <person name="Strem M.D."/>
            <person name="Melnick R.L."/>
            <person name="Guiltinan M.J."/>
            <person name="Tyler B.M."/>
            <person name="Meinhardt L.W."/>
            <person name="Bailey B.A."/>
        </authorList>
    </citation>
    <scope>NUCLEOTIDE SEQUENCE [LARGE SCALE GENOMIC DNA]</scope>
    <source>
        <strain evidence="3">zdho120</strain>
    </source>
</reference>
<sequence>MVQDLWRDEDEEKEDEKPVRVKEKTVPVKVEVPDTNVPSLNLDPPRAERLSAADVGGGGSQMSYETKVKEEPTRSPSGFIPRYSGSESRRPDRPGFGWGWSQYQKTEVAKDPRVSVNKVKSRVWLGRPSLPEAGPSTRNSSGPFGASLTGLSPIALSNVVAHVVKSLPQFFSDSATVEKARLFWNAFEANTEGLPDQSRLLVFSQKLKGREAERWWGNPSIRDFKTLKLRFQNHFLSRTAEELWERLQTTKREPGGGGD</sequence>
<dbReference type="OrthoDB" id="93247at2759"/>
<gene>
    <name evidence="2" type="ORF">PHMEG_0006496</name>
</gene>